<reference evidence="6 7" key="1">
    <citation type="submission" date="2019-02" db="EMBL/GenBank/DDBJ databases">
        <title>Draft genome sequence of Amycolatopsis sp. 8-3EHSu isolated from roots of Suaeda maritima.</title>
        <authorList>
            <person name="Duangmal K."/>
            <person name="Chantavorakit T."/>
        </authorList>
    </citation>
    <scope>NUCLEOTIDE SEQUENCE [LARGE SCALE GENOMIC DNA]</scope>
    <source>
        <strain evidence="6 7">8-3EHSu</strain>
    </source>
</reference>
<evidence type="ECO:0000256" key="4">
    <source>
        <dbReference type="PROSITE-ProRule" id="PRU00335"/>
    </source>
</evidence>
<evidence type="ECO:0000256" key="1">
    <source>
        <dbReference type="ARBA" id="ARBA00023015"/>
    </source>
</evidence>
<dbReference type="OrthoDB" id="3186364at2"/>
<keyword evidence="2 4" id="KW-0238">DNA-binding</keyword>
<dbReference type="PANTHER" id="PTHR30055:SF234">
    <property type="entry name" value="HTH-TYPE TRANSCRIPTIONAL REGULATOR BETI"/>
    <property type="match status" value="1"/>
</dbReference>
<dbReference type="GO" id="GO:0003700">
    <property type="term" value="F:DNA-binding transcription factor activity"/>
    <property type="evidence" value="ECO:0007669"/>
    <property type="project" value="TreeGrafter"/>
</dbReference>
<dbReference type="RefSeq" id="WP_130473318.1">
    <property type="nucleotide sequence ID" value="NZ_SFCC01000001.1"/>
</dbReference>
<dbReference type="InterPro" id="IPR050109">
    <property type="entry name" value="HTH-type_TetR-like_transc_reg"/>
</dbReference>
<dbReference type="SUPFAM" id="SSF46689">
    <property type="entry name" value="Homeodomain-like"/>
    <property type="match status" value="1"/>
</dbReference>
<protein>
    <submittedName>
        <fullName evidence="6">TetR/AcrR family transcriptional regulator</fullName>
    </submittedName>
</protein>
<proteinExistence type="predicted"/>
<dbReference type="InterPro" id="IPR001647">
    <property type="entry name" value="HTH_TetR"/>
</dbReference>
<gene>
    <name evidence="6" type="ORF">EWH70_01290</name>
</gene>
<evidence type="ECO:0000313" key="6">
    <source>
        <dbReference type="EMBL" id="RZQ65749.1"/>
    </source>
</evidence>
<organism evidence="6 7">
    <name type="scientific">Amycolatopsis suaedae</name>
    <dbReference type="NCBI Taxonomy" id="2510978"/>
    <lineage>
        <taxon>Bacteria</taxon>
        <taxon>Bacillati</taxon>
        <taxon>Actinomycetota</taxon>
        <taxon>Actinomycetes</taxon>
        <taxon>Pseudonocardiales</taxon>
        <taxon>Pseudonocardiaceae</taxon>
        <taxon>Amycolatopsis</taxon>
    </lineage>
</organism>
<accession>A0A4Q7JE49</accession>
<evidence type="ECO:0000313" key="7">
    <source>
        <dbReference type="Proteomes" id="UP000292003"/>
    </source>
</evidence>
<sequence>MPRESNTKQRIQDAARELFSQKGVQKTSLQEIADRLGITKPALYYHFSSRDELVRSIVQPLIDEGEAFLRAYEKRDRIDPRALLEGYFDFHYERRDVLMLVLAEMTTLADLGLIDLVVAWRARLSEMVVGPDPTLAQATRGVMAFGGLQDCAIQFAHVPADELRPAAVDAAMAALGLS</sequence>
<dbReference type="InterPro" id="IPR009057">
    <property type="entry name" value="Homeodomain-like_sf"/>
</dbReference>
<evidence type="ECO:0000256" key="3">
    <source>
        <dbReference type="ARBA" id="ARBA00023163"/>
    </source>
</evidence>
<dbReference type="AlphaFoldDB" id="A0A4Q7JE49"/>
<feature type="DNA-binding region" description="H-T-H motif" evidence="4">
    <location>
        <begin position="28"/>
        <end position="47"/>
    </location>
</feature>
<dbReference type="PANTHER" id="PTHR30055">
    <property type="entry name" value="HTH-TYPE TRANSCRIPTIONAL REGULATOR RUTR"/>
    <property type="match status" value="1"/>
</dbReference>
<keyword evidence="1" id="KW-0805">Transcription regulation</keyword>
<comment type="caution">
    <text evidence="6">The sequence shown here is derived from an EMBL/GenBank/DDBJ whole genome shotgun (WGS) entry which is preliminary data.</text>
</comment>
<evidence type="ECO:0000256" key="2">
    <source>
        <dbReference type="ARBA" id="ARBA00023125"/>
    </source>
</evidence>
<feature type="domain" description="HTH tetR-type" evidence="5">
    <location>
        <begin position="5"/>
        <end position="65"/>
    </location>
</feature>
<dbReference type="GO" id="GO:0000976">
    <property type="term" value="F:transcription cis-regulatory region binding"/>
    <property type="evidence" value="ECO:0007669"/>
    <property type="project" value="TreeGrafter"/>
</dbReference>
<dbReference type="Proteomes" id="UP000292003">
    <property type="component" value="Unassembled WGS sequence"/>
</dbReference>
<evidence type="ECO:0000259" key="5">
    <source>
        <dbReference type="PROSITE" id="PS50977"/>
    </source>
</evidence>
<keyword evidence="3" id="KW-0804">Transcription</keyword>
<name>A0A4Q7JE49_9PSEU</name>
<dbReference type="Pfam" id="PF00440">
    <property type="entry name" value="TetR_N"/>
    <property type="match status" value="1"/>
</dbReference>
<dbReference type="Gene3D" id="1.10.357.10">
    <property type="entry name" value="Tetracycline Repressor, domain 2"/>
    <property type="match status" value="1"/>
</dbReference>
<keyword evidence="7" id="KW-1185">Reference proteome</keyword>
<dbReference type="PROSITE" id="PS50977">
    <property type="entry name" value="HTH_TETR_2"/>
    <property type="match status" value="1"/>
</dbReference>
<dbReference type="PRINTS" id="PR00455">
    <property type="entry name" value="HTHTETR"/>
</dbReference>
<dbReference type="EMBL" id="SFCC01000001">
    <property type="protein sequence ID" value="RZQ65749.1"/>
    <property type="molecule type" value="Genomic_DNA"/>
</dbReference>